<proteinExistence type="predicted"/>
<sequence length="184" mass="21038">MLPTQILRYFRILILFVSFVNVGLIIYFWTEYNVYVRWRSYEELVMWDHFTGHVASLFLTPVIAFAAFGTRPRWLSSNLRFASTFVVAMVLLVAKSHLLHRYLEWTAMIDPVCAEARDAIACRPSTRSAVKTIMGMKEAPCSFLLGVLVIVEAIVTLRMNKRAQDTSKLAAAQDLESNQPEEKS</sequence>
<evidence type="ECO:0000313" key="3">
    <source>
        <dbReference type="Proteomes" id="UP000823405"/>
    </source>
</evidence>
<reference evidence="2" key="1">
    <citation type="journal article" date="2020" name="Fungal Divers.">
        <title>Resolving the Mortierellaceae phylogeny through synthesis of multi-gene phylogenetics and phylogenomics.</title>
        <authorList>
            <person name="Vandepol N."/>
            <person name="Liber J."/>
            <person name="Desiro A."/>
            <person name="Na H."/>
            <person name="Kennedy M."/>
            <person name="Barry K."/>
            <person name="Grigoriev I.V."/>
            <person name="Miller A.N."/>
            <person name="O'Donnell K."/>
            <person name="Stajich J.E."/>
            <person name="Bonito G."/>
        </authorList>
    </citation>
    <scope>NUCLEOTIDE SEQUENCE</scope>
    <source>
        <strain evidence="2">NVP60</strain>
    </source>
</reference>
<keyword evidence="1" id="KW-0472">Membrane</keyword>
<dbReference type="EMBL" id="JAAAIN010000599">
    <property type="protein sequence ID" value="KAG0312605.1"/>
    <property type="molecule type" value="Genomic_DNA"/>
</dbReference>
<comment type="caution">
    <text evidence="2">The sequence shown here is derived from an EMBL/GenBank/DDBJ whole genome shotgun (WGS) entry which is preliminary data.</text>
</comment>
<name>A0A9P6R5Y2_9FUNG</name>
<dbReference type="AlphaFoldDB" id="A0A9P6R5Y2"/>
<organism evidence="2 3">
    <name type="scientific">Linnemannia gamsii</name>
    <dbReference type="NCBI Taxonomy" id="64522"/>
    <lineage>
        <taxon>Eukaryota</taxon>
        <taxon>Fungi</taxon>
        <taxon>Fungi incertae sedis</taxon>
        <taxon>Mucoromycota</taxon>
        <taxon>Mortierellomycotina</taxon>
        <taxon>Mortierellomycetes</taxon>
        <taxon>Mortierellales</taxon>
        <taxon>Mortierellaceae</taxon>
        <taxon>Linnemannia</taxon>
    </lineage>
</organism>
<feature type="transmembrane region" description="Helical" evidence="1">
    <location>
        <begin position="81"/>
        <end position="98"/>
    </location>
</feature>
<accession>A0A9P6R5Y2</accession>
<feature type="transmembrane region" description="Helical" evidence="1">
    <location>
        <begin position="12"/>
        <end position="30"/>
    </location>
</feature>
<dbReference type="Proteomes" id="UP000823405">
    <property type="component" value="Unassembled WGS sequence"/>
</dbReference>
<dbReference type="OrthoDB" id="2406845at2759"/>
<gene>
    <name evidence="2" type="ORF">BGZ97_011012</name>
</gene>
<protein>
    <submittedName>
        <fullName evidence="2">Uncharacterized protein</fullName>
    </submittedName>
</protein>
<evidence type="ECO:0000313" key="2">
    <source>
        <dbReference type="EMBL" id="KAG0312605.1"/>
    </source>
</evidence>
<keyword evidence="3" id="KW-1185">Reference proteome</keyword>
<evidence type="ECO:0000256" key="1">
    <source>
        <dbReference type="SAM" id="Phobius"/>
    </source>
</evidence>
<keyword evidence="1" id="KW-1133">Transmembrane helix</keyword>
<feature type="transmembrane region" description="Helical" evidence="1">
    <location>
        <begin position="142"/>
        <end position="159"/>
    </location>
</feature>
<feature type="transmembrane region" description="Helical" evidence="1">
    <location>
        <begin position="50"/>
        <end position="69"/>
    </location>
</feature>
<keyword evidence="1" id="KW-0812">Transmembrane</keyword>